<protein>
    <recommendedName>
        <fullName evidence="3">beta-N-acetylhexosaminidase</fullName>
        <ecNumber evidence="3">3.2.1.52</ecNumber>
    </recommendedName>
</protein>
<evidence type="ECO:0000256" key="2">
    <source>
        <dbReference type="ARBA" id="ARBA00006285"/>
    </source>
</evidence>
<feature type="domain" description="Beta-hexosaminidase bacterial type N-terminal" evidence="7">
    <location>
        <begin position="46"/>
        <end position="160"/>
    </location>
</feature>
<dbReference type="SUPFAM" id="SSF51445">
    <property type="entry name" value="(Trans)glycosidases"/>
    <property type="match status" value="1"/>
</dbReference>
<dbReference type="SUPFAM" id="SSF55545">
    <property type="entry name" value="beta-N-acetylhexosaminidase-like domain"/>
    <property type="match status" value="1"/>
</dbReference>
<dbReference type="Gene3D" id="3.30.379.10">
    <property type="entry name" value="Chitobiase/beta-hexosaminidase domain 2-like"/>
    <property type="match status" value="1"/>
</dbReference>
<dbReference type="Pfam" id="PF00728">
    <property type="entry name" value="Glyco_hydro_20"/>
    <property type="match status" value="1"/>
</dbReference>
<dbReference type="OrthoDB" id="9763537at2"/>
<dbReference type="GO" id="GO:0004563">
    <property type="term" value="F:beta-N-acetylhexosaminidase activity"/>
    <property type="evidence" value="ECO:0007669"/>
    <property type="project" value="UniProtKB-EC"/>
</dbReference>
<dbReference type="GO" id="GO:0005975">
    <property type="term" value="P:carbohydrate metabolic process"/>
    <property type="evidence" value="ECO:0007669"/>
    <property type="project" value="InterPro"/>
</dbReference>
<dbReference type="GO" id="GO:0016020">
    <property type="term" value="C:membrane"/>
    <property type="evidence" value="ECO:0007669"/>
    <property type="project" value="TreeGrafter"/>
</dbReference>
<accession>G2PS08</accession>
<dbReference type="HOGENOM" id="CLU_013588_0_0_10"/>
<dbReference type="PRINTS" id="PR00738">
    <property type="entry name" value="GLHYDRLASE20"/>
</dbReference>
<dbReference type="KEGG" id="mrs:Murru_0547"/>
<dbReference type="PANTHER" id="PTHR22600">
    <property type="entry name" value="BETA-HEXOSAMINIDASE"/>
    <property type="match status" value="1"/>
</dbReference>
<evidence type="ECO:0000256" key="1">
    <source>
        <dbReference type="ARBA" id="ARBA00001231"/>
    </source>
</evidence>
<evidence type="ECO:0000256" key="5">
    <source>
        <dbReference type="ARBA" id="ARBA00023295"/>
    </source>
</evidence>
<dbReference type="EMBL" id="CP002999">
    <property type="protein sequence ID" value="AEM69598.1"/>
    <property type="molecule type" value="Genomic_DNA"/>
</dbReference>
<keyword evidence="5" id="KW-0326">Glycosidase</keyword>
<sequence length="695" mass="80285">MMKLPLLPPTHFMAKFLSWIWVVCLCFISIIHVHGQSSKIDGKHQYPIIPTPKQVEYGDRGLTFDGFYMDSDAFPHEALMLRKFLEGNGIPNNTQGLAINLQRNDTIGPNDEAYILKIDSVVTISANSKAGAYYAIASLKQLFRKVDNNGHLPSVDIKDWPSFKVRGFMHDTGRNFQSVDQLKEQIEVLANYKYNIFHWHLTDNPGWRLESRKYPQLQSDEAFSRDIAQYYTQEDFKEILAFCKARNITVIPELDIPGHTEAFRRAFGFSKMNKPQVLSILLDLFDELMALADANEMPYIHMGTDEVRNKAEEVPTEFIETLASHIQENNRKVITWKEGIELGRDIVTIQQLWAQHPPTKGRQFIDSRANYINHLDPLAGMVRLFFQQPCRQVRGDNFALGGILCAWPDNNVSNERDILRQNPIYTSMVFYADAIWNGRPGYDKQHWTVLPKAGTPAYIAFQQFEEKVIKHRDLFFAKKEFPYVSHSGIPWQIIGPFDHGGDFSISFPVETEIKNRYRVDGKVFKWEGPYFGGTLHLKHFFGFPSIAEAKRGTFYATSQIYSPDHRVQDFWIGFHGWSRSGGRRGGPFPQQGEWHHTQPRIWVNGSPIAPPQWKQPGLATQSEEIPFLDEDYFYREPTKIPLKKGWNSIVLKIPFGKPSWKWMFSCIPIRETVEGIREAEGLKYRLAIKTEHYDN</sequence>
<evidence type="ECO:0000313" key="9">
    <source>
        <dbReference type="Proteomes" id="UP000008908"/>
    </source>
</evidence>
<dbReference type="InterPro" id="IPR015882">
    <property type="entry name" value="HEX_bac_N"/>
</dbReference>
<feature type="domain" description="Glycoside hydrolase family 20 catalytic" evidence="6">
    <location>
        <begin position="163"/>
        <end position="264"/>
    </location>
</feature>
<organism evidence="8 9">
    <name type="scientific">Allomuricauda ruestringensis (strain DSM 13258 / CIP 107369 / LMG 19739 / B1)</name>
    <name type="common">Muricauda ruestringensis</name>
    <dbReference type="NCBI Taxonomy" id="886377"/>
    <lineage>
        <taxon>Bacteria</taxon>
        <taxon>Pseudomonadati</taxon>
        <taxon>Bacteroidota</taxon>
        <taxon>Flavobacteriia</taxon>
        <taxon>Flavobacteriales</taxon>
        <taxon>Flavobacteriaceae</taxon>
        <taxon>Flagellimonas</taxon>
    </lineage>
</organism>
<evidence type="ECO:0000259" key="7">
    <source>
        <dbReference type="Pfam" id="PF02838"/>
    </source>
</evidence>
<dbReference type="AlphaFoldDB" id="G2PS08"/>
<dbReference type="InterPro" id="IPR015883">
    <property type="entry name" value="Glyco_hydro_20_cat"/>
</dbReference>
<name>G2PS08_ALLRU</name>
<dbReference type="Gene3D" id="3.20.20.80">
    <property type="entry name" value="Glycosidases"/>
    <property type="match status" value="1"/>
</dbReference>
<evidence type="ECO:0000259" key="6">
    <source>
        <dbReference type="Pfam" id="PF00728"/>
    </source>
</evidence>
<evidence type="ECO:0000256" key="3">
    <source>
        <dbReference type="ARBA" id="ARBA00012663"/>
    </source>
</evidence>
<dbReference type="eggNOG" id="COG3525">
    <property type="taxonomic scope" value="Bacteria"/>
</dbReference>
<evidence type="ECO:0000313" key="8">
    <source>
        <dbReference type="EMBL" id="AEM69598.1"/>
    </source>
</evidence>
<gene>
    <name evidence="8" type="ordered locus">Murru_0547</name>
</gene>
<keyword evidence="4 8" id="KW-0378">Hydrolase</keyword>
<dbReference type="InterPro" id="IPR029018">
    <property type="entry name" value="Hex-like_dom2"/>
</dbReference>
<dbReference type="InterPro" id="IPR017853">
    <property type="entry name" value="GH"/>
</dbReference>
<reference evidence="8 9" key="2">
    <citation type="journal article" date="2012" name="Stand. Genomic Sci.">
        <title>Complete genome sequence of the facultatively anaerobic, appendaged bacterium Muricauda ruestringensis type strain (B1(T)).</title>
        <authorList>
            <person name="Huntemann M."/>
            <person name="Teshima H."/>
            <person name="Lapidus A."/>
            <person name="Nolan M."/>
            <person name="Lucas S."/>
            <person name="Hammon N."/>
            <person name="Deshpande S."/>
            <person name="Cheng J.F."/>
            <person name="Tapia R."/>
            <person name="Goodwin L.A."/>
            <person name="Pitluck S."/>
            <person name="Liolios K."/>
            <person name="Pagani I."/>
            <person name="Ivanova N."/>
            <person name="Mavromatis K."/>
            <person name="Mikhailova N."/>
            <person name="Pati A."/>
            <person name="Chen A."/>
            <person name="Palaniappan K."/>
            <person name="Land M."/>
            <person name="Hauser L."/>
            <person name="Pan C."/>
            <person name="Brambilla E.M."/>
            <person name="Rohde M."/>
            <person name="Spring S."/>
            <person name="Goker M."/>
            <person name="Detter J.C."/>
            <person name="Bristow J."/>
            <person name="Eisen J.A."/>
            <person name="Markowitz V."/>
            <person name="Hugenholtz P."/>
            <person name="Kyrpides N.C."/>
            <person name="Klenk H.P."/>
            <person name="Woyke T."/>
        </authorList>
    </citation>
    <scope>NUCLEOTIDE SEQUENCE [LARGE SCALE GENOMIC DNA]</scope>
    <source>
        <strain evidence="9">DSM 13258 / LMG 19739 / B1</strain>
    </source>
</reference>
<dbReference type="PANTHER" id="PTHR22600:SF57">
    <property type="entry name" value="BETA-N-ACETYLHEXOSAMINIDASE"/>
    <property type="match status" value="1"/>
</dbReference>
<comment type="catalytic activity">
    <reaction evidence="1">
        <text>Hydrolysis of terminal non-reducing N-acetyl-D-hexosamine residues in N-acetyl-beta-D-hexosaminides.</text>
        <dbReference type="EC" id="3.2.1.52"/>
    </reaction>
</comment>
<dbReference type="GO" id="GO:0030203">
    <property type="term" value="P:glycosaminoglycan metabolic process"/>
    <property type="evidence" value="ECO:0007669"/>
    <property type="project" value="TreeGrafter"/>
</dbReference>
<keyword evidence="9" id="KW-1185">Reference proteome</keyword>
<dbReference type="InterPro" id="IPR025705">
    <property type="entry name" value="Beta_hexosaminidase_sua/sub"/>
</dbReference>
<evidence type="ECO:0000256" key="4">
    <source>
        <dbReference type="ARBA" id="ARBA00022801"/>
    </source>
</evidence>
<comment type="similarity">
    <text evidence="2">Belongs to the glycosyl hydrolase 20 family.</text>
</comment>
<dbReference type="STRING" id="886377.Murru_0547"/>
<proteinExistence type="inferred from homology"/>
<dbReference type="Proteomes" id="UP000008908">
    <property type="component" value="Chromosome"/>
</dbReference>
<reference evidence="9" key="1">
    <citation type="submission" date="2011-08" db="EMBL/GenBank/DDBJ databases">
        <title>The complete genome of Muricauda ruestringensis DSM 13258.</title>
        <authorList>
            <person name="Lucas S."/>
            <person name="Han J."/>
            <person name="Lapidus A."/>
            <person name="Bruce D."/>
            <person name="Goodwin L."/>
            <person name="Pitluck S."/>
            <person name="Peters L."/>
            <person name="Kyrpides N."/>
            <person name="Mavromatis K."/>
            <person name="Ivanova N."/>
            <person name="Ovchinnikova G."/>
            <person name="Teshima H."/>
            <person name="Detter J.C."/>
            <person name="Tapia R."/>
            <person name="Han C."/>
            <person name="Land M."/>
            <person name="Hauser L."/>
            <person name="Markowitz V."/>
            <person name="Cheng J.-F."/>
            <person name="Hugenholtz P."/>
            <person name="Woyke T."/>
            <person name="Wu D."/>
            <person name="Spring S."/>
            <person name="Schroeder M."/>
            <person name="Brambilla E."/>
            <person name="Klenk H.-P."/>
            <person name="Eisen J.A."/>
        </authorList>
    </citation>
    <scope>NUCLEOTIDE SEQUENCE [LARGE SCALE GENOMIC DNA]</scope>
    <source>
        <strain evidence="9">DSM 13258 / LMG 19739 / B1</strain>
    </source>
</reference>
<dbReference type="EC" id="3.2.1.52" evidence="3"/>
<dbReference type="Pfam" id="PF02838">
    <property type="entry name" value="Glyco_hydro_20b"/>
    <property type="match status" value="1"/>
</dbReference>